<feature type="transmembrane region" description="Helical" evidence="1">
    <location>
        <begin position="12"/>
        <end position="29"/>
    </location>
</feature>
<keyword evidence="1" id="KW-1133">Transmembrane helix</keyword>
<dbReference type="AlphaFoldDB" id="A0A2P2QVY7"/>
<keyword evidence="1" id="KW-0472">Membrane</keyword>
<name>A0A2P2QVY7_RHIMU</name>
<dbReference type="EMBL" id="GGEC01090695">
    <property type="protein sequence ID" value="MBX71179.1"/>
    <property type="molecule type" value="Transcribed_RNA"/>
</dbReference>
<protein>
    <submittedName>
        <fullName evidence="2">Uncharacterized protein</fullName>
    </submittedName>
</protein>
<evidence type="ECO:0000313" key="2">
    <source>
        <dbReference type="EMBL" id="MBX71179.1"/>
    </source>
</evidence>
<reference evidence="2" key="1">
    <citation type="submission" date="2018-02" db="EMBL/GenBank/DDBJ databases">
        <title>Rhizophora mucronata_Transcriptome.</title>
        <authorList>
            <person name="Meera S.P."/>
            <person name="Sreeshan A."/>
            <person name="Augustine A."/>
        </authorList>
    </citation>
    <scope>NUCLEOTIDE SEQUENCE</scope>
    <source>
        <tissue evidence="2">Leaf</tissue>
    </source>
</reference>
<accession>A0A2P2QVY7</accession>
<evidence type="ECO:0000256" key="1">
    <source>
        <dbReference type="SAM" id="Phobius"/>
    </source>
</evidence>
<organism evidence="2">
    <name type="scientific">Rhizophora mucronata</name>
    <name type="common">Asiatic mangrove</name>
    <dbReference type="NCBI Taxonomy" id="61149"/>
    <lineage>
        <taxon>Eukaryota</taxon>
        <taxon>Viridiplantae</taxon>
        <taxon>Streptophyta</taxon>
        <taxon>Embryophyta</taxon>
        <taxon>Tracheophyta</taxon>
        <taxon>Spermatophyta</taxon>
        <taxon>Magnoliopsida</taxon>
        <taxon>eudicotyledons</taxon>
        <taxon>Gunneridae</taxon>
        <taxon>Pentapetalae</taxon>
        <taxon>rosids</taxon>
        <taxon>fabids</taxon>
        <taxon>Malpighiales</taxon>
        <taxon>Rhizophoraceae</taxon>
        <taxon>Rhizophora</taxon>
    </lineage>
</organism>
<proteinExistence type="predicted"/>
<sequence length="35" mass="4347">MFFLNFFKFQLSVWFLFSVFYSWPALFYLSSSYVS</sequence>
<keyword evidence="1" id="KW-0812">Transmembrane</keyword>